<dbReference type="EMBL" id="GDHC01014573">
    <property type="protein sequence ID" value="JAQ04056.1"/>
    <property type="molecule type" value="Transcribed_RNA"/>
</dbReference>
<dbReference type="Pfam" id="PF01762">
    <property type="entry name" value="Galactosyl_T"/>
    <property type="match status" value="1"/>
</dbReference>
<keyword evidence="5 10" id="KW-0812">Transmembrane</keyword>
<dbReference type="EC" id="2.4.1.-" evidence="10"/>
<accession>A0A146LQ42</accession>
<comment type="subcellular location">
    <subcellularLocation>
        <location evidence="1 10">Golgi apparatus membrane</location>
        <topology evidence="1 10">Single-pass type II membrane protein</topology>
    </subcellularLocation>
</comment>
<dbReference type="GO" id="GO:0000139">
    <property type="term" value="C:Golgi membrane"/>
    <property type="evidence" value="ECO:0007669"/>
    <property type="project" value="UniProtKB-SubCell"/>
</dbReference>
<keyword evidence="7 10" id="KW-1133">Transmembrane helix</keyword>
<dbReference type="InterPro" id="IPR029044">
    <property type="entry name" value="Nucleotide-diphossugar_trans"/>
</dbReference>
<sequence>MKLNYKFVLTVTLIVLLIYTWYNIYNESSKGYLINIEPSSFIERKVVTKGLLDLNDFHLLLVPRNVCKSSDDGDVNVKYVQIITSYAGEVTARSALRRAYPSSELLGLGISRVFLLARTRNKTTDVTQAALEDENRKFGDLLQGSFYESYRNLTYKHAMGLKWASNLCPQIKYILKMDDDIVVDLYRVLDVVRAYERNSTFDLMGYVFDHLRPIRMKANKWYVTKQEYDRNYYPKFLSGWFYVTKPKVAFDIVERARSLPYFWIDDVFLTGIVPETLGSSFLDIRHHFTTYPELLDCCITRNVACEFSVAPSGGDHNLQIRFQKHSKKCSLDRACTGLPSGVNISQVCVAKKVMPQLSRGLPSIKIIKL</sequence>
<keyword evidence="4 12" id="KW-0808">Transferase</keyword>
<keyword evidence="9 10" id="KW-0472">Membrane</keyword>
<proteinExistence type="inferred from homology"/>
<evidence type="ECO:0000256" key="8">
    <source>
        <dbReference type="ARBA" id="ARBA00023034"/>
    </source>
</evidence>
<organism evidence="12">
    <name type="scientific">Lygus hesperus</name>
    <name type="common">Western plant bug</name>
    <dbReference type="NCBI Taxonomy" id="30085"/>
    <lineage>
        <taxon>Eukaryota</taxon>
        <taxon>Metazoa</taxon>
        <taxon>Ecdysozoa</taxon>
        <taxon>Arthropoda</taxon>
        <taxon>Hexapoda</taxon>
        <taxon>Insecta</taxon>
        <taxon>Pterygota</taxon>
        <taxon>Neoptera</taxon>
        <taxon>Paraneoptera</taxon>
        <taxon>Hemiptera</taxon>
        <taxon>Heteroptera</taxon>
        <taxon>Panheteroptera</taxon>
        <taxon>Cimicomorpha</taxon>
        <taxon>Miridae</taxon>
        <taxon>Mirini</taxon>
        <taxon>Lygus</taxon>
    </lineage>
</organism>
<keyword evidence="3 10" id="KW-0328">Glycosyltransferase</keyword>
<dbReference type="InterPro" id="IPR002659">
    <property type="entry name" value="Glyco_trans_31"/>
</dbReference>
<dbReference type="AlphaFoldDB" id="A0A146LQ42"/>
<feature type="transmembrane region" description="Helical" evidence="10">
    <location>
        <begin position="7"/>
        <end position="25"/>
    </location>
</feature>
<protein>
    <recommendedName>
        <fullName evidence="10">Hexosyltransferase</fullName>
        <ecNumber evidence="10">2.4.1.-</ecNumber>
    </recommendedName>
</protein>
<evidence type="ECO:0000256" key="2">
    <source>
        <dbReference type="ARBA" id="ARBA00008661"/>
    </source>
</evidence>
<dbReference type="GO" id="GO:0006493">
    <property type="term" value="P:protein O-linked glycosylation"/>
    <property type="evidence" value="ECO:0007669"/>
    <property type="project" value="TreeGrafter"/>
</dbReference>
<evidence type="ECO:0000256" key="6">
    <source>
        <dbReference type="ARBA" id="ARBA00022968"/>
    </source>
</evidence>
<dbReference type="Gene3D" id="3.90.550.50">
    <property type="match status" value="1"/>
</dbReference>
<keyword evidence="8 10" id="KW-0333">Golgi apparatus</keyword>
<dbReference type="PANTHER" id="PTHR11214:SF235">
    <property type="entry name" value="HEXOSYLTRANSFERASE"/>
    <property type="match status" value="1"/>
</dbReference>
<evidence type="ECO:0000256" key="7">
    <source>
        <dbReference type="ARBA" id="ARBA00022989"/>
    </source>
</evidence>
<comment type="similarity">
    <text evidence="2 10">Belongs to the glycosyltransferase 31 family.</text>
</comment>
<dbReference type="SUPFAM" id="SSF53448">
    <property type="entry name" value="Nucleotide-diphospho-sugar transferases"/>
    <property type="match status" value="1"/>
</dbReference>
<dbReference type="PANTHER" id="PTHR11214">
    <property type="entry name" value="BETA-1,3-N-ACETYLGLUCOSAMINYLTRANSFERASE"/>
    <property type="match status" value="1"/>
</dbReference>
<keyword evidence="6 10" id="KW-0735">Signal-anchor</keyword>
<name>A0A146LQ42_LYGHE</name>
<evidence type="ECO:0000256" key="1">
    <source>
        <dbReference type="ARBA" id="ARBA00004323"/>
    </source>
</evidence>
<gene>
    <name evidence="12" type="primary">B3galt5_0</name>
    <name evidence="11" type="synonym">B3galt5_1</name>
    <name evidence="12" type="ORF">g.66268</name>
    <name evidence="11" type="ORF">g.66269</name>
</gene>
<evidence type="ECO:0000313" key="11">
    <source>
        <dbReference type="EMBL" id="JAQ04056.1"/>
    </source>
</evidence>
<evidence type="ECO:0000256" key="5">
    <source>
        <dbReference type="ARBA" id="ARBA00022692"/>
    </source>
</evidence>
<evidence type="ECO:0000256" key="9">
    <source>
        <dbReference type="ARBA" id="ARBA00023136"/>
    </source>
</evidence>
<evidence type="ECO:0000256" key="10">
    <source>
        <dbReference type="RuleBase" id="RU363063"/>
    </source>
</evidence>
<reference evidence="12" key="1">
    <citation type="journal article" date="2016" name="Gigascience">
        <title>De novo construction of an expanded transcriptome assembly for the western tarnished plant bug, Lygus hesperus.</title>
        <authorList>
            <person name="Tassone E.E."/>
            <person name="Geib S.M."/>
            <person name="Hall B."/>
            <person name="Fabrick J.A."/>
            <person name="Brent C.S."/>
            <person name="Hull J.J."/>
        </authorList>
    </citation>
    <scope>NUCLEOTIDE SEQUENCE</scope>
</reference>
<evidence type="ECO:0000256" key="3">
    <source>
        <dbReference type="ARBA" id="ARBA00022676"/>
    </source>
</evidence>
<dbReference type="EMBL" id="GDHC01009777">
    <property type="protein sequence ID" value="JAQ08852.1"/>
    <property type="molecule type" value="Transcribed_RNA"/>
</dbReference>
<evidence type="ECO:0000256" key="4">
    <source>
        <dbReference type="ARBA" id="ARBA00022679"/>
    </source>
</evidence>
<evidence type="ECO:0000313" key="12">
    <source>
        <dbReference type="EMBL" id="JAQ08852.1"/>
    </source>
</evidence>
<dbReference type="GO" id="GO:0016758">
    <property type="term" value="F:hexosyltransferase activity"/>
    <property type="evidence" value="ECO:0007669"/>
    <property type="project" value="InterPro"/>
</dbReference>